<protein>
    <submittedName>
        <fullName evidence="2">Uncharacterized protein</fullName>
    </submittedName>
</protein>
<dbReference type="Proteomes" id="UP000279236">
    <property type="component" value="Unassembled WGS sequence"/>
</dbReference>
<organism evidence="2 3">
    <name type="scientific">Apiotrichum porosum</name>
    <dbReference type="NCBI Taxonomy" id="105984"/>
    <lineage>
        <taxon>Eukaryota</taxon>
        <taxon>Fungi</taxon>
        <taxon>Dikarya</taxon>
        <taxon>Basidiomycota</taxon>
        <taxon>Agaricomycotina</taxon>
        <taxon>Tremellomycetes</taxon>
        <taxon>Trichosporonales</taxon>
        <taxon>Trichosporonaceae</taxon>
        <taxon>Apiotrichum</taxon>
    </lineage>
</organism>
<name>A0A427XUU1_9TREE</name>
<dbReference type="AlphaFoldDB" id="A0A427XUU1"/>
<feature type="region of interest" description="Disordered" evidence="1">
    <location>
        <begin position="120"/>
        <end position="148"/>
    </location>
</feature>
<sequence>MPAADRDVVELHPAAERDNYLGAQVAAVNAELAMQTELNTRPNAEEPSKSQARGLKDRNHVESPGLFFPVLSFSSTLPINAHRRIHTRSTAPPIPLFILTLLAHHARDLLSHLLRRPLHQTHGHHEPPCLSKTTSLKTTKPNPTSQNVQGERMLEKLRLLNEDGLADDRQVPKLCHVHHVLRDAAGAFYPHVTCISHLQAEVANVCTGSLD</sequence>
<keyword evidence="3" id="KW-1185">Reference proteome</keyword>
<dbReference type="EMBL" id="RSCE01000005">
    <property type="protein sequence ID" value="RSH82593.1"/>
    <property type="molecule type" value="Genomic_DNA"/>
</dbReference>
<comment type="caution">
    <text evidence="2">The sequence shown here is derived from an EMBL/GenBank/DDBJ whole genome shotgun (WGS) entry which is preliminary data.</text>
</comment>
<gene>
    <name evidence="2" type="ORF">EHS24_007577</name>
</gene>
<accession>A0A427XUU1</accession>
<proteinExistence type="predicted"/>
<evidence type="ECO:0000313" key="3">
    <source>
        <dbReference type="Proteomes" id="UP000279236"/>
    </source>
</evidence>
<evidence type="ECO:0000256" key="1">
    <source>
        <dbReference type="SAM" id="MobiDB-lite"/>
    </source>
</evidence>
<dbReference type="RefSeq" id="XP_028476825.1">
    <property type="nucleotide sequence ID" value="XM_028622932.1"/>
</dbReference>
<reference evidence="2 3" key="1">
    <citation type="submission" date="2018-11" db="EMBL/GenBank/DDBJ databases">
        <title>Genome sequence of Apiotrichum porosum DSM 27194.</title>
        <authorList>
            <person name="Aliyu H."/>
            <person name="Gorte O."/>
            <person name="Ochsenreither K."/>
        </authorList>
    </citation>
    <scope>NUCLEOTIDE SEQUENCE [LARGE SCALE GENOMIC DNA]</scope>
    <source>
        <strain evidence="2 3">DSM 27194</strain>
    </source>
</reference>
<evidence type="ECO:0000313" key="2">
    <source>
        <dbReference type="EMBL" id="RSH82593.1"/>
    </source>
</evidence>
<feature type="compositionally biased region" description="Low complexity" evidence="1">
    <location>
        <begin position="130"/>
        <end position="145"/>
    </location>
</feature>
<dbReference type="GeneID" id="39592120"/>